<comment type="caution">
    <text evidence="3">The sequence shown here is derived from an EMBL/GenBank/DDBJ whole genome shotgun (WGS) entry which is preliminary data.</text>
</comment>
<gene>
    <name evidence="3" type="ORF">M501DRAFT_938663</name>
</gene>
<feature type="non-terminal residue" evidence="3">
    <location>
        <position position="1"/>
    </location>
</feature>
<evidence type="ECO:0000259" key="2">
    <source>
        <dbReference type="Pfam" id="PF08588"/>
    </source>
</evidence>
<sequence length="325" mass="37075">LPIMTTAEKYILKVTAGDSYEISTQSTVLVNTSIPTTLTTPHLSVRLHVRVANYRGLPHSSPNTSPYFSHPAHRSDRYSLQFSFVFNEDVNGDDLVFGNDFDHPIRDRLPYGTQMAFNFAKKWVDPGLYGDFYADEPYLYGLLLSSVNVLRVGGLEGKEKTRREGKENTVETEEVKEDREISDEEEVGILEEGGENGGEEVRDIFEVPRAAAKRMAHFLQEEKRKEFILEKGRRYECDFHNPYLDFNDFSLKLPVITIPIMGHWDGQPLRYVLKNRRTNTLYFVVNFGLIPVEEVKAQEKQPGSTDKLREEKASASIGGDDDELD</sequence>
<reference evidence="3" key="1">
    <citation type="journal article" date="2020" name="Stud. Mycol.">
        <title>101 Dothideomycetes genomes: a test case for predicting lifestyles and emergence of pathogens.</title>
        <authorList>
            <person name="Haridas S."/>
            <person name="Albert R."/>
            <person name="Binder M."/>
            <person name="Bloem J."/>
            <person name="Labutti K."/>
            <person name="Salamov A."/>
            <person name="Andreopoulos B."/>
            <person name="Baker S."/>
            <person name="Barry K."/>
            <person name="Bills G."/>
            <person name="Bluhm B."/>
            <person name="Cannon C."/>
            <person name="Castanera R."/>
            <person name="Culley D."/>
            <person name="Daum C."/>
            <person name="Ezra D."/>
            <person name="Gonzalez J."/>
            <person name="Henrissat B."/>
            <person name="Kuo A."/>
            <person name="Liang C."/>
            <person name="Lipzen A."/>
            <person name="Lutzoni F."/>
            <person name="Magnuson J."/>
            <person name="Mondo S."/>
            <person name="Nolan M."/>
            <person name="Ohm R."/>
            <person name="Pangilinan J."/>
            <person name="Park H.-J."/>
            <person name="Ramirez L."/>
            <person name="Alfaro M."/>
            <person name="Sun H."/>
            <person name="Tritt A."/>
            <person name="Yoshinaga Y."/>
            <person name="Zwiers L.-H."/>
            <person name="Turgeon B."/>
            <person name="Goodwin S."/>
            <person name="Spatafora J."/>
            <person name="Crous P."/>
            <person name="Grigoriev I."/>
        </authorList>
    </citation>
    <scope>NUCLEOTIDE SEQUENCE</scope>
    <source>
        <strain evidence="3">CBS 101060</strain>
    </source>
</reference>
<dbReference type="Pfam" id="PF08588">
    <property type="entry name" value="Duc1"/>
    <property type="match status" value="1"/>
</dbReference>
<feature type="domain" description="Domain of unknown function at the cortex 1" evidence="2">
    <location>
        <begin position="12"/>
        <end position="289"/>
    </location>
</feature>
<dbReference type="EMBL" id="MU006101">
    <property type="protein sequence ID" value="KAF2837094.1"/>
    <property type="molecule type" value="Genomic_DNA"/>
</dbReference>
<dbReference type="Proteomes" id="UP000799429">
    <property type="component" value="Unassembled WGS sequence"/>
</dbReference>
<name>A0A9P4S6Z0_9PEZI</name>
<proteinExistence type="predicted"/>
<dbReference type="PANTHER" id="PTHR34826:SF2">
    <property type="entry name" value="UPF0590 PROTEIN C409.17C"/>
    <property type="match status" value="1"/>
</dbReference>
<feature type="region of interest" description="Disordered" evidence="1">
    <location>
        <begin position="298"/>
        <end position="325"/>
    </location>
</feature>
<keyword evidence="4" id="KW-1185">Reference proteome</keyword>
<evidence type="ECO:0000313" key="4">
    <source>
        <dbReference type="Proteomes" id="UP000799429"/>
    </source>
</evidence>
<dbReference type="PANTHER" id="PTHR34826">
    <property type="entry name" value="UPF0590 PROTEIN C409.17C"/>
    <property type="match status" value="1"/>
</dbReference>
<evidence type="ECO:0000256" key="1">
    <source>
        <dbReference type="SAM" id="MobiDB-lite"/>
    </source>
</evidence>
<dbReference type="InterPro" id="IPR013897">
    <property type="entry name" value="Duc1"/>
</dbReference>
<organism evidence="3 4">
    <name type="scientific">Patellaria atrata CBS 101060</name>
    <dbReference type="NCBI Taxonomy" id="1346257"/>
    <lineage>
        <taxon>Eukaryota</taxon>
        <taxon>Fungi</taxon>
        <taxon>Dikarya</taxon>
        <taxon>Ascomycota</taxon>
        <taxon>Pezizomycotina</taxon>
        <taxon>Dothideomycetes</taxon>
        <taxon>Dothideomycetes incertae sedis</taxon>
        <taxon>Patellariales</taxon>
        <taxon>Patellariaceae</taxon>
        <taxon>Patellaria</taxon>
    </lineage>
</organism>
<accession>A0A9P4S6Z0</accession>
<dbReference type="AlphaFoldDB" id="A0A9P4S6Z0"/>
<protein>
    <submittedName>
        <fullName evidence="3">DUF1769-domain-containing protein</fullName>
    </submittedName>
</protein>
<evidence type="ECO:0000313" key="3">
    <source>
        <dbReference type="EMBL" id="KAF2837094.1"/>
    </source>
</evidence>
<dbReference type="OrthoDB" id="2119945at2759"/>